<comment type="caution">
    <text evidence="1">The sequence shown here is derived from an EMBL/GenBank/DDBJ whole genome shotgun (WGS) entry which is preliminary data.</text>
</comment>
<name>A0A1V2WBH2_9BURK</name>
<dbReference type="EMBL" id="MUTJ01000011">
    <property type="protein sequence ID" value="ONU92870.1"/>
    <property type="molecule type" value="Genomic_DNA"/>
</dbReference>
<proteinExistence type="predicted"/>
<dbReference type="AlphaFoldDB" id="A0A1V2WBH2"/>
<accession>A0A1V2WBH2</accession>
<protein>
    <submittedName>
        <fullName evidence="1">Uncharacterized protein</fullName>
    </submittedName>
</protein>
<dbReference type="Proteomes" id="UP000188543">
    <property type="component" value="Unassembled WGS sequence"/>
</dbReference>
<gene>
    <name evidence="1" type="ORF">A8E72_01700</name>
</gene>
<sequence length="72" mass="7665">MAGLVGNGWIAGHCTGGAAARACDAERGEREMRALRPRQACVVRHPRRGASRCARRRFHAGRAGIGPAGETR</sequence>
<evidence type="ECO:0000313" key="2">
    <source>
        <dbReference type="Proteomes" id="UP000188543"/>
    </source>
</evidence>
<reference evidence="1 2" key="1">
    <citation type="submission" date="2016-08" db="EMBL/GenBank/DDBJ databases">
        <authorList>
            <person name="Seilhamer J.J."/>
        </authorList>
    </citation>
    <scope>NUCLEOTIDE SEQUENCE [LARGE SCALE GENOMIC DNA]</scope>
    <source>
        <strain evidence="1 2">VC14762</strain>
    </source>
</reference>
<organism evidence="1 2">
    <name type="scientific">Burkholderia cenocepacia</name>
    <dbReference type="NCBI Taxonomy" id="95486"/>
    <lineage>
        <taxon>Bacteria</taxon>
        <taxon>Pseudomonadati</taxon>
        <taxon>Pseudomonadota</taxon>
        <taxon>Betaproteobacteria</taxon>
        <taxon>Burkholderiales</taxon>
        <taxon>Burkholderiaceae</taxon>
        <taxon>Burkholderia</taxon>
        <taxon>Burkholderia cepacia complex</taxon>
    </lineage>
</organism>
<evidence type="ECO:0000313" key="1">
    <source>
        <dbReference type="EMBL" id="ONU92870.1"/>
    </source>
</evidence>